<dbReference type="Proteomes" id="UP001054945">
    <property type="component" value="Unassembled WGS sequence"/>
</dbReference>
<evidence type="ECO:0000256" key="1">
    <source>
        <dbReference type="SAM" id="Phobius"/>
    </source>
</evidence>
<dbReference type="AlphaFoldDB" id="A0AAV4SH17"/>
<keyword evidence="1" id="KW-0812">Transmembrane</keyword>
<organism evidence="2 3">
    <name type="scientific">Caerostris extrusa</name>
    <name type="common">Bark spider</name>
    <name type="synonym">Caerostris bankana</name>
    <dbReference type="NCBI Taxonomy" id="172846"/>
    <lineage>
        <taxon>Eukaryota</taxon>
        <taxon>Metazoa</taxon>
        <taxon>Ecdysozoa</taxon>
        <taxon>Arthropoda</taxon>
        <taxon>Chelicerata</taxon>
        <taxon>Arachnida</taxon>
        <taxon>Araneae</taxon>
        <taxon>Araneomorphae</taxon>
        <taxon>Entelegynae</taxon>
        <taxon>Araneoidea</taxon>
        <taxon>Araneidae</taxon>
        <taxon>Caerostris</taxon>
    </lineage>
</organism>
<comment type="caution">
    <text evidence="2">The sequence shown here is derived from an EMBL/GenBank/DDBJ whole genome shotgun (WGS) entry which is preliminary data.</text>
</comment>
<name>A0AAV4SH17_CAEEX</name>
<reference evidence="2 3" key="1">
    <citation type="submission" date="2021-06" db="EMBL/GenBank/DDBJ databases">
        <title>Caerostris extrusa draft genome.</title>
        <authorList>
            <person name="Kono N."/>
            <person name="Arakawa K."/>
        </authorList>
    </citation>
    <scope>NUCLEOTIDE SEQUENCE [LARGE SCALE GENOMIC DNA]</scope>
</reference>
<dbReference type="EMBL" id="BPLR01009388">
    <property type="protein sequence ID" value="GIY31517.1"/>
    <property type="molecule type" value="Genomic_DNA"/>
</dbReference>
<feature type="transmembrane region" description="Helical" evidence="1">
    <location>
        <begin position="35"/>
        <end position="59"/>
    </location>
</feature>
<evidence type="ECO:0000313" key="3">
    <source>
        <dbReference type="Proteomes" id="UP001054945"/>
    </source>
</evidence>
<keyword evidence="1" id="KW-0472">Membrane</keyword>
<evidence type="ECO:0000313" key="2">
    <source>
        <dbReference type="EMBL" id="GIY31517.1"/>
    </source>
</evidence>
<accession>A0AAV4SH17</accession>
<proteinExistence type="predicted"/>
<protein>
    <submittedName>
        <fullName evidence="2">Uncharacterized protein</fullName>
    </submittedName>
</protein>
<keyword evidence="3" id="KW-1185">Reference proteome</keyword>
<gene>
    <name evidence="2" type="ORF">CEXT_408331</name>
</gene>
<sequence length="84" mass="9514">MFFILVNVLTYFILFEAQWLTKGPQLIMPSQPEQILILITTHGLLSFSTMLTWVFSFYIPCSHVKASAGSLAEAILTMCSAFFF</sequence>
<keyword evidence="1" id="KW-1133">Transmembrane helix</keyword>